<evidence type="ECO:0000313" key="1">
    <source>
        <dbReference type="EMBL" id="PKI49876.1"/>
    </source>
</evidence>
<reference evidence="1 2" key="1">
    <citation type="submission" date="2017-11" db="EMBL/GenBank/DDBJ databases">
        <title>De-novo sequencing of pomegranate (Punica granatum L.) genome.</title>
        <authorList>
            <person name="Akparov Z."/>
            <person name="Amiraslanov A."/>
            <person name="Hajiyeva S."/>
            <person name="Abbasov M."/>
            <person name="Kaur K."/>
            <person name="Hamwieh A."/>
            <person name="Solovyev V."/>
            <person name="Salamov A."/>
            <person name="Braich B."/>
            <person name="Kosarev P."/>
            <person name="Mahmoud A."/>
            <person name="Hajiyev E."/>
            <person name="Babayeva S."/>
            <person name="Izzatullayeva V."/>
            <person name="Mammadov A."/>
            <person name="Mammadov A."/>
            <person name="Sharifova S."/>
            <person name="Ojaghi J."/>
            <person name="Eynullazada K."/>
            <person name="Bayramov B."/>
            <person name="Abdulazimova A."/>
            <person name="Shahmuradov I."/>
        </authorList>
    </citation>
    <scope>NUCLEOTIDE SEQUENCE [LARGE SCALE GENOMIC DNA]</scope>
    <source>
        <strain evidence="2">cv. AG2017</strain>
        <tissue evidence="1">Leaf</tissue>
    </source>
</reference>
<gene>
    <name evidence="1" type="ORF">CRG98_029714</name>
</gene>
<sequence length="117" mass="13194">MAASNGSEYFEYEIESGAESLARPSNAESVAEDENELWWAAIERLPSAKQLNMAVEIRFQNLNIVANVQTGSRALPTLWNYTRDQFENILTGLRIFRPKRHSLTILNNVSGVIKPGR</sequence>
<comment type="caution">
    <text evidence="1">The sequence shown here is derived from an EMBL/GenBank/DDBJ whole genome shotgun (WGS) entry which is preliminary data.</text>
</comment>
<name>A0A2I0J2G0_PUNGR</name>
<evidence type="ECO:0000313" key="2">
    <source>
        <dbReference type="Proteomes" id="UP000233551"/>
    </source>
</evidence>
<dbReference type="Proteomes" id="UP000233551">
    <property type="component" value="Unassembled WGS sequence"/>
</dbReference>
<dbReference type="EMBL" id="PGOL01002180">
    <property type="protein sequence ID" value="PKI49876.1"/>
    <property type="molecule type" value="Genomic_DNA"/>
</dbReference>
<dbReference type="PANTHER" id="PTHR48040:SF13">
    <property type="entry name" value="ABC TRANSPORTER G FAMILY MEMBER 31"/>
    <property type="match status" value="1"/>
</dbReference>
<organism evidence="1 2">
    <name type="scientific">Punica granatum</name>
    <name type="common">Pomegranate</name>
    <dbReference type="NCBI Taxonomy" id="22663"/>
    <lineage>
        <taxon>Eukaryota</taxon>
        <taxon>Viridiplantae</taxon>
        <taxon>Streptophyta</taxon>
        <taxon>Embryophyta</taxon>
        <taxon>Tracheophyta</taxon>
        <taxon>Spermatophyta</taxon>
        <taxon>Magnoliopsida</taxon>
        <taxon>eudicotyledons</taxon>
        <taxon>Gunneridae</taxon>
        <taxon>Pentapetalae</taxon>
        <taxon>rosids</taxon>
        <taxon>malvids</taxon>
        <taxon>Myrtales</taxon>
        <taxon>Lythraceae</taxon>
        <taxon>Punica</taxon>
    </lineage>
</organism>
<accession>A0A2I0J2G0</accession>
<dbReference type="PANTHER" id="PTHR48040">
    <property type="entry name" value="PLEIOTROPIC DRUG RESISTANCE PROTEIN 1-LIKE ISOFORM X1"/>
    <property type="match status" value="1"/>
</dbReference>
<proteinExistence type="predicted"/>
<dbReference type="AlphaFoldDB" id="A0A2I0J2G0"/>
<keyword evidence="2" id="KW-1185">Reference proteome</keyword>
<protein>
    <submittedName>
        <fullName evidence="1">Uncharacterized protein</fullName>
    </submittedName>
</protein>
<dbReference type="STRING" id="22663.A0A2I0J2G0"/>